<accession>A0A4V2YZT6</accession>
<dbReference type="SUPFAM" id="SSF53448">
    <property type="entry name" value="Nucleotide-diphospho-sugar transferases"/>
    <property type="match status" value="1"/>
</dbReference>
<dbReference type="AlphaFoldDB" id="A0A4V2YZT6"/>
<protein>
    <recommendedName>
        <fullName evidence="3">Glycosyl transferase</fullName>
    </recommendedName>
</protein>
<dbReference type="Gene3D" id="3.90.550.10">
    <property type="entry name" value="Spore Coat Polysaccharide Biosynthesis Protein SpsA, Chain A"/>
    <property type="match status" value="1"/>
</dbReference>
<evidence type="ECO:0000313" key="1">
    <source>
        <dbReference type="EMBL" id="TDD98397.1"/>
    </source>
</evidence>
<dbReference type="EMBL" id="SMFK01000002">
    <property type="protein sequence ID" value="TDD98397.1"/>
    <property type="molecule type" value="Genomic_DNA"/>
</dbReference>
<comment type="caution">
    <text evidence="1">The sequence shown here is derived from an EMBL/GenBank/DDBJ whole genome shotgun (WGS) entry which is preliminary data.</text>
</comment>
<reference evidence="1 2" key="1">
    <citation type="submission" date="2019-03" db="EMBL/GenBank/DDBJ databases">
        <title>Flavobacterium AR-3-4 sp. nov. isolated from arctic soil.</title>
        <authorList>
            <person name="Chaudhary D.K."/>
        </authorList>
    </citation>
    <scope>NUCLEOTIDE SEQUENCE [LARGE SCALE GENOMIC DNA]</scope>
    <source>
        <strain evidence="1 2">AR-3-4</strain>
    </source>
</reference>
<name>A0A4V2YZT6_9FLAO</name>
<organism evidence="1 2">
    <name type="scientific">Flavobacterium cellulosilyticum</name>
    <dbReference type="NCBI Taxonomy" id="2541731"/>
    <lineage>
        <taxon>Bacteria</taxon>
        <taxon>Pseudomonadati</taxon>
        <taxon>Bacteroidota</taxon>
        <taxon>Flavobacteriia</taxon>
        <taxon>Flavobacteriales</taxon>
        <taxon>Flavobacteriaceae</taxon>
        <taxon>Flavobacterium</taxon>
    </lineage>
</organism>
<dbReference type="InterPro" id="IPR029044">
    <property type="entry name" value="Nucleotide-diphossugar_trans"/>
</dbReference>
<proteinExistence type="predicted"/>
<keyword evidence="2" id="KW-1185">Reference proteome</keyword>
<evidence type="ECO:0008006" key="3">
    <source>
        <dbReference type="Google" id="ProtNLM"/>
    </source>
</evidence>
<gene>
    <name evidence="1" type="ORF">E0F76_04460</name>
</gene>
<evidence type="ECO:0000313" key="2">
    <source>
        <dbReference type="Proteomes" id="UP000295479"/>
    </source>
</evidence>
<dbReference type="Proteomes" id="UP000295479">
    <property type="component" value="Unassembled WGS sequence"/>
</dbReference>
<sequence length="316" mass="37772">MIEKNIDYKFIIGLCDELSDDIDYSFFGNIEIVPVSQINIYCFDELIKKYDLIELNTSIKPSFFKYFISQYKDLETIIYFDPDIQIFENLILLEKYLEEDDVLLTPHILNPIIVDELTPSENLFLNYGIYNLGFLALNSKSQNALSLLDWWEDKTLKIGFNRVSDGLFVDQLWINLAPIFFNNVKVLQEYGFNVAPWNLHERNSVHKNDDEYIMKDNSKLVFYHFSSYNYKKPELFSKHYDRYNSIVLSKEIFELYNQYHNNLIQNKITFFSEIKCHYIKVEEKVVKKKSFYKVILYNILPPFINKIIKNIFKLNK</sequence>